<evidence type="ECO:0000256" key="1">
    <source>
        <dbReference type="ARBA" id="ARBA00004123"/>
    </source>
</evidence>
<dbReference type="FunCoup" id="A0A2V0P610">
    <property type="interactions" value="2037"/>
</dbReference>
<reference evidence="8 9" key="1">
    <citation type="journal article" date="2018" name="Sci. Rep.">
        <title>Raphidocelis subcapitata (=Pseudokirchneriella subcapitata) provides an insight into genome evolution and environmental adaptations in the Sphaeropleales.</title>
        <authorList>
            <person name="Suzuki S."/>
            <person name="Yamaguchi H."/>
            <person name="Nakajima N."/>
            <person name="Kawachi M."/>
        </authorList>
    </citation>
    <scope>NUCLEOTIDE SEQUENCE [LARGE SCALE GENOMIC DNA]</scope>
    <source>
        <strain evidence="8 9">NIES-35</strain>
    </source>
</reference>
<dbReference type="InterPro" id="IPR044868">
    <property type="entry name" value="Rpn13/ADRM1_Pru"/>
</dbReference>
<dbReference type="InterPro" id="IPR038633">
    <property type="entry name" value="Rpn13/ADRM1_Pru_sf"/>
</dbReference>
<evidence type="ECO:0000259" key="6">
    <source>
        <dbReference type="PROSITE" id="PS51916"/>
    </source>
</evidence>
<protein>
    <submittedName>
        <fullName evidence="8">26S proteasome regulatory subunit</fullName>
    </submittedName>
</protein>
<evidence type="ECO:0000256" key="5">
    <source>
        <dbReference type="ARBA" id="ARBA00023242"/>
    </source>
</evidence>
<keyword evidence="5" id="KW-0539">Nucleus</keyword>
<dbReference type="AlphaFoldDB" id="A0A2V0P610"/>
<dbReference type="InterPro" id="IPR038108">
    <property type="entry name" value="RPN13_DEUBAD_sf"/>
</dbReference>
<gene>
    <name evidence="8" type="ORF">Rsub_08329</name>
</gene>
<dbReference type="GO" id="GO:0005634">
    <property type="term" value="C:nucleus"/>
    <property type="evidence" value="ECO:0007669"/>
    <property type="project" value="UniProtKB-SubCell"/>
</dbReference>
<dbReference type="OrthoDB" id="340431at2759"/>
<dbReference type="Gene3D" id="1.10.2020.20">
    <property type="match status" value="1"/>
</dbReference>
<dbReference type="Pfam" id="PF04683">
    <property type="entry name" value="Rpn13_ADRM1_Pru"/>
    <property type="match status" value="1"/>
</dbReference>
<dbReference type="GO" id="GO:0005737">
    <property type="term" value="C:cytoplasm"/>
    <property type="evidence" value="ECO:0007669"/>
    <property type="project" value="UniProtKB-SubCell"/>
</dbReference>
<keyword evidence="3" id="KW-0963">Cytoplasm</keyword>
<evidence type="ECO:0000256" key="4">
    <source>
        <dbReference type="ARBA" id="ARBA00022942"/>
    </source>
</evidence>
<dbReference type="InterPro" id="IPR032368">
    <property type="entry name" value="RPN13_DEUBAD"/>
</dbReference>
<dbReference type="Gene3D" id="2.30.29.70">
    <property type="entry name" value="Proteasomal ubiquitin receptor Rpn13/ADRM1"/>
    <property type="match status" value="1"/>
</dbReference>
<dbReference type="PROSITE" id="PS51917">
    <property type="entry name" value="PRU"/>
    <property type="match status" value="1"/>
</dbReference>
<feature type="domain" description="DEUBAD" evidence="6">
    <location>
        <begin position="232"/>
        <end position="333"/>
    </location>
</feature>
<feature type="domain" description="Pru" evidence="7">
    <location>
        <begin position="4"/>
        <end position="119"/>
    </location>
</feature>
<dbReference type="PROSITE" id="PS51916">
    <property type="entry name" value="DEUBAD"/>
    <property type="match status" value="1"/>
</dbReference>
<dbReference type="PANTHER" id="PTHR12225:SF0">
    <property type="entry name" value="PROTEASOMAL UBIQUITIN RECEPTOR ADRM1"/>
    <property type="match status" value="1"/>
</dbReference>
<comment type="caution">
    <text evidence="8">The sequence shown here is derived from an EMBL/GenBank/DDBJ whole genome shotgun (WGS) entry which is preliminary data.</text>
</comment>
<sequence>MIPAGARLLAEARLGLLLREGKTLTPDTRKGMLRVIRTEDGLVHLMWAERTDGGVKAEAERDVIVFPDEAAFSQIPNQRAAALKFAHEPDRNLFFWIQEGEPSADAALLSRLDAAINTPLGGDGGGEGDEEMLEPAGAGAPAADALLRGALATGPGAGMEVPGGPMVGSLPQGPGQDPWVGDGDPAAQLAAMLSGIASGGAGGGAGGGADAGSALGAALLAALARQQHAQRMRGVAAGPSLADVLRPEVVAPLLADPEVLARLGQHLPEEHRSLPELRALARSAQFQQQLAAFSGALQTGQLDLSQFGLRAEGFSVSDFLRALEDLVERERAGEGGAGGGGGR</sequence>
<keyword evidence="9" id="KW-1185">Reference proteome</keyword>
<dbReference type="InterPro" id="IPR006773">
    <property type="entry name" value="Rpn13/ADRM1"/>
</dbReference>
<dbReference type="STRING" id="307507.A0A2V0P610"/>
<dbReference type="InParanoid" id="A0A2V0P610"/>
<dbReference type="GO" id="GO:0070628">
    <property type="term" value="F:proteasome binding"/>
    <property type="evidence" value="ECO:0007669"/>
    <property type="project" value="TreeGrafter"/>
</dbReference>
<evidence type="ECO:0000313" key="9">
    <source>
        <dbReference type="Proteomes" id="UP000247498"/>
    </source>
</evidence>
<dbReference type="GO" id="GO:0008541">
    <property type="term" value="C:proteasome regulatory particle, lid subcomplex"/>
    <property type="evidence" value="ECO:0007669"/>
    <property type="project" value="TreeGrafter"/>
</dbReference>
<dbReference type="Pfam" id="PF16550">
    <property type="entry name" value="RPN13_C"/>
    <property type="match status" value="1"/>
</dbReference>
<organism evidence="8 9">
    <name type="scientific">Raphidocelis subcapitata</name>
    <dbReference type="NCBI Taxonomy" id="307507"/>
    <lineage>
        <taxon>Eukaryota</taxon>
        <taxon>Viridiplantae</taxon>
        <taxon>Chlorophyta</taxon>
        <taxon>core chlorophytes</taxon>
        <taxon>Chlorophyceae</taxon>
        <taxon>CS clade</taxon>
        <taxon>Sphaeropleales</taxon>
        <taxon>Selenastraceae</taxon>
        <taxon>Raphidocelis</taxon>
    </lineage>
</organism>
<dbReference type="EMBL" id="BDRX01000062">
    <property type="protein sequence ID" value="GBF95298.1"/>
    <property type="molecule type" value="Genomic_DNA"/>
</dbReference>
<evidence type="ECO:0000313" key="8">
    <source>
        <dbReference type="EMBL" id="GBF95298.1"/>
    </source>
</evidence>
<evidence type="ECO:0000256" key="2">
    <source>
        <dbReference type="ARBA" id="ARBA00004496"/>
    </source>
</evidence>
<comment type="subcellular location">
    <subcellularLocation>
        <location evidence="2">Cytoplasm</location>
    </subcellularLocation>
    <subcellularLocation>
        <location evidence="1">Nucleus</location>
    </subcellularLocation>
</comment>
<dbReference type="Proteomes" id="UP000247498">
    <property type="component" value="Unassembled WGS sequence"/>
</dbReference>
<dbReference type="PANTHER" id="PTHR12225">
    <property type="entry name" value="ADHESION REGULATING MOLECULE 1 110 KDA CELL MEMBRANE GLYCOPROTEIN"/>
    <property type="match status" value="1"/>
</dbReference>
<keyword evidence="4 8" id="KW-0647">Proteasome</keyword>
<accession>A0A2V0P610</accession>
<evidence type="ECO:0000259" key="7">
    <source>
        <dbReference type="PROSITE" id="PS51917"/>
    </source>
</evidence>
<dbReference type="InterPro" id="IPR044867">
    <property type="entry name" value="DEUBAD_dom"/>
</dbReference>
<name>A0A2V0P610_9CHLO</name>
<proteinExistence type="predicted"/>
<evidence type="ECO:0000256" key="3">
    <source>
        <dbReference type="ARBA" id="ARBA00022490"/>
    </source>
</evidence>
<dbReference type="GO" id="GO:0061133">
    <property type="term" value="F:endopeptidase activator activity"/>
    <property type="evidence" value="ECO:0007669"/>
    <property type="project" value="TreeGrafter"/>
</dbReference>